<organism evidence="1 2">
    <name type="scientific">Ideonella azotifigens</name>
    <dbReference type="NCBI Taxonomy" id="513160"/>
    <lineage>
        <taxon>Bacteria</taxon>
        <taxon>Pseudomonadati</taxon>
        <taxon>Pseudomonadota</taxon>
        <taxon>Betaproteobacteria</taxon>
        <taxon>Burkholderiales</taxon>
        <taxon>Sphaerotilaceae</taxon>
        <taxon>Ideonella</taxon>
    </lineage>
</organism>
<dbReference type="Proteomes" id="UP001500279">
    <property type="component" value="Unassembled WGS sequence"/>
</dbReference>
<evidence type="ECO:0000313" key="2">
    <source>
        <dbReference type="Proteomes" id="UP001500279"/>
    </source>
</evidence>
<evidence type="ECO:0000313" key="1">
    <source>
        <dbReference type="EMBL" id="GAA0770514.1"/>
    </source>
</evidence>
<dbReference type="EMBL" id="BAAAEW010000052">
    <property type="protein sequence ID" value="GAA0770514.1"/>
    <property type="molecule type" value="Genomic_DNA"/>
</dbReference>
<protein>
    <recommendedName>
        <fullName evidence="3">GNAT family N-acetyltransferase</fullName>
    </recommendedName>
</protein>
<proteinExistence type="predicted"/>
<keyword evidence="2" id="KW-1185">Reference proteome</keyword>
<accession>A0ABN1KMA4</accession>
<comment type="caution">
    <text evidence="1">The sequence shown here is derived from an EMBL/GenBank/DDBJ whole genome shotgun (WGS) entry which is preliminary data.</text>
</comment>
<evidence type="ECO:0008006" key="3">
    <source>
        <dbReference type="Google" id="ProtNLM"/>
    </source>
</evidence>
<reference evidence="1 2" key="1">
    <citation type="journal article" date="2019" name="Int. J. Syst. Evol. Microbiol.">
        <title>The Global Catalogue of Microorganisms (GCM) 10K type strain sequencing project: providing services to taxonomists for standard genome sequencing and annotation.</title>
        <authorList>
            <consortium name="The Broad Institute Genomics Platform"/>
            <consortium name="The Broad Institute Genome Sequencing Center for Infectious Disease"/>
            <person name="Wu L."/>
            <person name="Ma J."/>
        </authorList>
    </citation>
    <scope>NUCLEOTIDE SEQUENCE [LARGE SCALE GENOMIC DNA]</scope>
    <source>
        <strain evidence="1 2">JCM 15503</strain>
    </source>
</reference>
<name>A0ABN1KMA4_9BURK</name>
<gene>
    <name evidence="1" type="ORF">GCM10009107_62260</name>
</gene>
<sequence>MRTVTSAKLMLEPRTAEHAEAMFAVLSDPAIYTCERFGVASPSPQQQSAGQLGSAHVEGHELQPAELCGAGFLQAIREVS</sequence>